<dbReference type="Proteomes" id="UP001144612">
    <property type="component" value="Unassembled WGS sequence"/>
</dbReference>
<dbReference type="SMART" id="SM00635">
    <property type="entry name" value="BID_2"/>
    <property type="match status" value="1"/>
</dbReference>
<comment type="caution">
    <text evidence="2">The sequence shown here is derived from an EMBL/GenBank/DDBJ whole genome shotgun (WGS) entry which is preliminary data.</text>
</comment>
<sequence>MQNSISKFFNEYIRNYGCSIKINGIDNRGFFKEVDDREKGYDNKYLFTELGKVRQGDIIECLENNWIVIDKDSNIGQTYDKCVIARALHNIKIYINNTLHEFPAIIQTQRQGIDEGKYINIADGKIMLITQDNSVTRKIGYDKRIIKMQNVWNVVGFTNENEGLRYIYCKKGQFNPSSDDLENEIADRWLHETKHEYSIDITEDNIQLKEGETKQLIVNVTDTVNNKTITVKKPTLIYTSLNNNIVTVDDKGLTKAISEGGTTIKVTFENIEKIINVKVVEGSKVQLEIIGTDKMALNRTKTYTSNIPVVWSVENVEVNGEIEKVKYATITESTDTTCTIKTTDKWIFNDGRSRYFNLIAISEDNSSIVVIKKIRVTPY</sequence>
<dbReference type="RefSeq" id="WP_268060687.1">
    <property type="nucleotide sequence ID" value="NZ_JAPQFJ010000005.1"/>
</dbReference>
<organism evidence="2 3">
    <name type="scientific">Clostridium brassicae</name>
    <dbReference type="NCBI Taxonomy" id="2999072"/>
    <lineage>
        <taxon>Bacteria</taxon>
        <taxon>Bacillati</taxon>
        <taxon>Bacillota</taxon>
        <taxon>Clostridia</taxon>
        <taxon>Eubacteriales</taxon>
        <taxon>Clostridiaceae</taxon>
        <taxon>Clostridium</taxon>
    </lineage>
</organism>
<proteinExistence type="predicted"/>
<dbReference type="InterPro" id="IPR003343">
    <property type="entry name" value="Big_2"/>
</dbReference>
<evidence type="ECO:0000313" key="3">
    <source>
        <dbReference type="Proteomes" id="UP001144612"/>
    </source>
</evidence>
<evidence type="ECO:0000259" key="1">
    <source>
        <dbReference type="SMART" id="SM00635"/>
    </source>
</evidence>
<dbReference type="InterPro" id="IPR008964">
    <property type="entry name" value="Invasin/intimin_cell_adhesion"/>
</dbReference>
<gene>
    <name evidence="2" type="ORF">OW729_06615</name>
</gene>
<keyword evidence="3" id="KW-1185">Reference proteome</keyword>
<feature type="domain" description="BIG2" evidence="1">
    <location>
        <begin position="198"/>
        <end position="278"/>
    </location>
</feature>
<dbReference type="EMBL" id="JAPQFJ010000005">
    <property type="protein sequence ID" value="MCY6958273.1"/>
    <property type="molecule type" value="Genomic_DNA"/>
</dbReference>
<dbReference type="SUPFAM" id="SSF49373">
    <property type="entry name" value="Invasin/intimin cell-adhesion fragments"/>
    <property type="match status" value="1"/>
</dbReference>
<dbReference type="Pfam" id="PF02368">
    <property type="entry name" value="Big_2"/>
    <property type="match status" value="1"/>
</dbReference>
<protein>
    <submittedName>
        <fullName evidence="2">Ig-like domain-containing protein</fullName>
    </submittedName>
</protein>
<reference evidence="2" key="1">
    <citation type="submission" date="2022-12" db="EMBL/GenBank/DDBJ databases">
        <title>Clostridium sp. nov., isolated from industrial wastewater.</title>
        <authorList>
            <person name="Jiayan W."/>
        </authorList>
    </citation>
    <scope>NUCLEOTIDE SEQUENCE</scope>
    <source>
        <strain evidence="2">ZC22-4</strain>
    </source>
</reference>
<dbReference type="Gene3D" id="2.60.40.1080">
    <property type="match status" value="1"/>
</dbReference>
<accession>A0ABT4D7L8</accession>
<evidence type="ECO:0000313" key="2">
    <source>
        <dbReference type="EMBL" id="MCY6958273.1"/>
    </source>
</evidence>
<name>A0ABT4D7L8_9CLOT</name>